<dbReference type="GO" id="GO:0005506">
    <property type="term" value="F:iron ion binding"/>
    <property type="evidence" value="ECO:0007669"/>
    <property type="project" value="InterPro"/>
</dbReference>
<evidence type="ECO:0000313" key="10">
    <source>
        <dbReference type="EMBL" id="GMT23452.1"/>
    </source>
</evidence>
<dbReference type="AlphaFoldDB" id="A0AAV5VUV3"/>
<organism evidence="10 11">
    <name type="scientific">Pristionchus fissidentatus</name>
    <dbReference type="NCBI Taxonomy" id="1538716"/>
    <lineage>
        <taxon>Eukaryota</taxon>
        <taxon>Metazoa</taxon>
        <taxon>Ecdysozoa</taxon>
        <taxon>Nematoda</taxon>
        <taxon>Chromadorea</taxon>
        <taxon>Rhabditida</taxon>
        <taxon>Rhabditina</taxon>
        <taxon>Diplogasteromorpha</taxon>
        <taxon>Diplogasteroidea</taxon>
        <taxon>Neodiplogasteridae</taxon>
        <taxon>Pristionchus</taxon>
    </lineage>
</organism>
<comment type="cofactor">
    <cofactor evidence="1 7">
        <name>heme</name>
        <dbReference type="ChEBI" id="CHEBI:30413"/>
    </cofactor>
</comment>
<dbReference type="PROSITE" id="PS00086">
    <property type="entry name" value="CYTOCHROME_P450"/>
    <property type="match status" value="1"/>
</dbReference>
<dbReference type="InterPro" id="IPR036396">
    <property type="entry name" value="Cyt_P450_sf"/>
</dbReference>
<evidence type="ECO:0000256" key="2">
    <source>
        <dbReference type="ARBA" id="ARBA00010617"/>
    </source>
</evidence>
<keyword evidence="6 8" id="KW-0503">Monooxygenase</keyword>
<dbReference type="PRINTS" id="PR00463">
    <property type="entry name" value="EP450I"/>
</dbReference>
<keyword evidence="5 7" id="KW-0408">Iron</keyword>
<dbReference type="SUPFAM" id="SSF48264">
    <property type="entry name" value="Cytochrome P450"/>
    <property type="match status" value="1"/>
</dbReference>
<dbReference type="Proteomes" id="UP001432322">
    <property type="component" value="Unassembled WGS sequence"/>
</dbReference>
<name>A0AAV5VUV3_9BILA</name>
<dbReference type="InterPro" id="IPR002401">
    <property type="entry name" value="Cyt_P450_E_grp-I"/>
</dbReference>
<keyword evidence="11" id="KW-1185">Reference proteome</keyword>
<keyword evidence="9" id="KW-1133">Transmembrane helix</keyword>
<dbReference type="Pfam" id="PF00067">
    <property type="entry name" value="p450"/>
    <property type="match status" value="1"/>
</dbReference>
<evidence type="ECO:0000256" key="9">
    <source>
        <dbReference type="SAM" id="Phobius"/>
    </source>
</evidence>
<dbReference type="EMBL" id="BTSY01000004">
    <property type="protein sequence ID" value="GMT23452.1"/>
    <property type="molecule type" value="Genomic_DNA"/>
</dbReference>
<keyword evidence="7 8" id="KW-0349">Heme</keyword>
<dbReference type="GO" id="GO:0004497">
    <property type="term" value="F:monooxygenase activity"/>
    <property type="evidence" value="ECO:0007669"/>
    <property type="project" value="UniProtKB-KW"/>
</dbReference>
<evidence type="ECO:0000256" key="4">
    <source>
        <dbReference type="ARBA" id="ARBA00023002"/>
    </source>
</evidence>
<protein>
    <recommendedName>
        <fullName evidence="12">Cytochrome P450</fullName>
    </recommendedName>
</protein>
<evidence type="ECO:0008006" key="12">
    <source>
        <dbReference type="Google" id="ProtNLM"/>
    </source>
</evidence>
<comment type="caution">
    <text evidence="10">The sequence shown here is derived from an EMBL/GenBank/DDBJ whole genome shotgun (WGS) entry which is preliminary data.</text>
</comment>
<feature type="non-terminal residue" evidence="10">
    <location>
        <position position="512"/>
    </location>
</feature>
<evidence type="ECO:0000256" key="3">
    <source>
        <dbReference type="ARBA" id="ARBA00022723"/>
    </source>
</evidence>
<dbReference type="CDD" id="cd20617">
    <property type="entry name" value="CYP1_2-like"/>
    <property type="match status" value="1"/>
</dbReference>
<evidence type="ECO:0000256" key="8">
    <source>
        <dbReference type="RuleBase" id="RU000461"/>
    </source>
</evidence>
<dbReference type="PANTHER" id="PTHR24284">
    <property type="entry name" value="CYTOCHROME P450 FAMILY"/>
    <property type="match status" value="1"/>
</dbReference>
<keyword evidence="4 8" id="KW-0560">Oxidoreductase</keyword>
<feature type="non-terminal residue" evidence="10">
    <location>
        <position position="1"/>
    </location>
</feature>
<dbReference type="FunFam" id="1.10.630.10:FF:000036">
    <property type="entry name" value="CYtochrome P450 family"/>
    <property type="match status" value="1"/>
</dbReference>
<sequence length="512" mass="57910">LSPLLSQRSHDSMLLFLLVALSIGIYVFQYFRRLSRYPPGPFPLPLIGNLLSLNVKHPHKAIDEIGRKYGPVFTLWLPLPTVIITGLDEMKEALVTKGDNFSGRPSTPTDSFFMNAPNGGIIFSQGQEWKEQRAFALSVLRSFGVGSSVIEEMVHRSLDELFEHLDTLDLSSVDVNWPVHLCVGNIVHQLLFGHIVKHAESEKMRYYQDLIEDAMKKVRSEPCVPLVQANPWMMNLPVIGWRGYGEMRSVALELIGYVEGEIKNHEAETKLNPDDTASTFVGAYLEEMERSELSGANDSFNMDNLVNTATDIWLAGMETAATSIRWGLLLLVAHPEIQEKLYDEIKWTIGKSGRRLTMADKTAMPYASAFVYEVHRVANVVTFNVFRRNFEDDTINGHNVPAGTTILPQICTVMSSDDYFDDASRFDPERFLDRHSIQHVELRKDVIDKVVAFSLGKRQCAGEALARTEMFIVLLSIVQRFKLEPTEELEIEPVFGILQTPAPSKWRLVPRN</sequence>
<evidence type="ECO:0000256" key="6">
    <source>
        <dbReference type="ARBA" id="ARBA00023033"/>
    </source>
</evidence>
<reference evidence="10" key="1">
    <citation type="submission" date="2023-10" db="EMBL/GenBank/DDBJ databases">
        <title>Genome assembly of Pristionchus species.</title>
        <authorList>
            <person name="Yoshida K."/>
            <person name="Sommer R.J."/>
        </authorList>
    </citation>
    <scope>NUCLEOTIDE SEQUENCE</scope>
    <source>
        <strain evidence="10">RS5133</strain>
    </source>
</reference>
<keyword evidence="9" id="KW-0472">Membrane</keyword>
<dbReference type="GO" id="GO:0020037">
    <property type="term" value="F:heme binding"/>
    <property type="evidence" value="ECO:0007669"/>
    <property type="project" value="InterPro"/>
</dbReference>
<dbReference type="PANTHER" id="PTHR24284:SF1">
    <property type="entry name" value="CYTOCHROME P450 FAMILY"/>
    <property type="match status" value="1"/>
</dbReference>
<evidence type="ECO:0000313" key="11">
    <source>
        <dbReference type="Proteomes" id="UP001432322"/>
    </source>
</evidence>
<dbReference type="GO" id="GO:0016705">
    <property type="term" value="F:oxidoreductase activity, acting on paired donors, with incorporation or reduction of molecular oxygen"/>
    <property type="evidence" value="ECO:0007669"/>
    <property type="project" value="InterPro"/>
</dbReference>
<comment type="similarity">
    <text evidence="2 8">Belongs to the cytochrome P450 family.</text>
</comment>
<proteinExistence type="inferred from homology"/>
<keyword evidence="3 7" id="KW-0479">Metal-binding</keyword>
<evidence type="ECO:0000256" key="7">
    <source>
        <dbReference type="PIRSR" id="PIRSR602401-1"/>
    </source>
</evidence>
<dbReference type="PRINTS" id="PR00385">
    <property type="entry name" value="P450"/>
</dbReference>
<keyword evidence="9" id="KW-0812">Transmembrane</keyword>
<gene>
    <name evidence="10" type="ORF">PFISCL1PPCAC_14749</name>
</gene>
<feature type="binding site" description="axial binding residue" evidence="7">
    <location>
        <position position="460"/>
    </location>
    <ligand>
        <name>heme</name>
        <dbReference type="ChEBI" id="CHEBI:30413"/>
    </ligand>
    <ligandPart>
        <name>Fe</name>
        <dbReference type="ChEBI" id="CHEBI:18248"/>
    </ligandPart>
</feature>
<dbReference type="InterPro" id="IPR001128">
    <property type="entry name" value="Cyt_P450"/>
</dbReference>
<feature type="transmembrane region" description="Helical" evidence="9">
    <location>
        <begin position="12"/>
        <end position="31"/>
    </location>
</feature>
<evidence type="ECO:0000256" key="1">
    <source>
        <dbReference type="ARBA" id="ARBA00001971"/>
    </source>
</evidence>
<dbReference type="InterPro" id="IPR017972">
    <property type="entry name" value="Cyt_P450_CS"/>
</dbReference>
<evidence type="ECO:0000256" key="5">
    <source>
        <dbReference type="ARBA" id="ARBA00023004"/>
    </source>
</evidence>
<accession>A0AAV5VUV3</accession>
<dbReference type="Gene3D" id="1.10.630.10">
    <property type="entry name" value="Cytochrome P450"/>
    <property type="match status" value="1"/>
</dbReference>